<dbReference type="STRING" id="2094558.A0A314UWC5"/>
<dbReference type="AlphaFoldDB" id="A0A314UWC5"/>
<evidence type="ECO:0000313" key="2">
    <source>
        <dbReference type="Proteomes" id="UP000250321"/>
    </source>
</evidence>
<dbReference type="OrthoDB" id="112749at2759"/>
<name>A0A314UWC5_PRUYE</name>
<accession>A0A314UWC5</accession>
<protein>
    <submittedName>
        <fullName evidence="1">Uncharacterized protein</fullName>
    </submittedName>
</protein>
<keyword evidence="2" id="KW-1185">Reference proteome</keyword>
<gene>
    <name evidence="1" type="ORF">Pyn_13748</name>
</gene>
<sequence>MEASNIPVSMPRVNLKDTIEELLKFTLQSCTNGTLEIDLGLPKELCPRLLKPEPNNSPPLPTSILLLVCLKGFHHTLYTSVSHWLCMNP</sequence>
<dbReference type="Proteomes" id="UP000250321">
    <property type="component" value="Unassembled WGS sequence"/>
</dbReference>
<proteinExistence type="predicted"/>
<evidence type="ECO:0000313" key="1">
    <source>
        <dbReference type="EMBL" id="PQM41847.1"/>
    </source>
</evidence>
<dbReference type="EMBL" id="PJQY01002909">
    <property type="protein sequence ID" value="PQM41847.1"/>
    <property type="molecule type" value="Genomic_DNA"/>
</dbReference>
<comment type="caution">
    <text evidence="1">The sequence shown here is derived from an EMBL/GenBank/DDBJ whole genome shotgun (WGS) entry which is preliminary data.</text>
</comment>
<reference evidence="1 2" key="1">
    <citation type="submission" date="2018-02" db="EMBL/GenBank/DDBJ databases">
        <title>Draft genome of wild Prunus yedoensis var. nudiflora.</title>
        <authorList>
            <person name="Baek S."/>
            <person name="Kim J.-H."/>
            <person name="Choi K."/>
            <person name="Kim G.-B."/>
            <person name="Cho A."/>
            <person name="Jang H."/>
            <person name="Shin C.-H."/>
            <person name="Yu H.-J."/>
            <person name="Mun J.-H."/>
        </authorList>
    </citation>
    <scope>NUCLEOTIDE SEQUENCE [LARGE SCALE GENOMIC DNA]</scope>
    <source>
        <strain evidence="2">cv. Jeju island</strain>
        <tissue evidence="1">Leaf</tissue>
    </source>
</reference>
<organism evidence="1 2">
    <name type="scientific">Prunus yedoensis var. nudiflora</name>
    <dbReference type="NCBI Taxonomy" id="2094558"/>
    <lineage>
        <taxon>Eukaryota</taxon>
        <taxon>Viridiplantae</taxon>
        <taxon>Streptophyta</taxon>
        <taxon>Embryophyta</taxon>
        <taxon>Tracheophyta</taxon>
        <taxon>Spermatophyta</taxon>
        <taxon>Magnoliopsida</taxon>
        <taxon>eudicotyledons</taxon>
        <taxon>Gunneridae</taxon>
        <taxon>Pentapetalae</taxon>
        <taxon>rosids</taxon>
        <taxon>fabids</taxon>
        <taxon>Rosales</taxon>
        <taxon>Rosaceae</taxon>
        <taxon>Amygdaloideae</taxon>
        <taxon>Amygdaleae</taxon>
        <taxon>Prunus</taxon>
    </lineage>
</organism>